<dbReference type="EMBL" id="DUMN01000118">
    <property type="protein sequence ID" value="HHV66741.1"/>
    <property type="molecule type" value="Genomic_DNA"/>
</dbReference>
<sequence>MYDWLQFVVIVRGAELAIARLDIADRTFALFRAERDSVMMHWAISFVPGLNPYVAQRFEKYAVCCSCDAVANHAGDSAIPTPPFWHADKASIEARNTILFMDYPKIY</sequence>
<dbReference type="Proteomes" id="UP000551563">
    <property type="component" value="Unassembled WGS sequence"/>
</dbReference>
<comment type="caution">
    <text evidence="1">The sequence shown here is derived from an EMBL/GenBank/DDBJ whole genome shotgun (WGS) entry which is preliminary data.</text>
</comment>
<dbReference type="AlphaFoldDB" id="A0A7V6TYB3"/>
<proteinExistence type="predicted"/>
<accession>A0A7V6TYB3</accession>
<gene>
    <name evidence="1" type="ORF">GXX48_03720</name>
</gene>
<evidence type="ECO:0000313" key="1">
    <source>
        <dbReference type="EMBL" id="HHV66741.1"/>
    </source>
</evidence>
<evidence type="ECO:0000313" key="2">
    <source>
        <dbReference type="Proteomes" id="UP000551563"/>
    </source>
</evidence>
<name>A0A7V6TYB3_9HYPH</name>
<reference evidence="1 2" key="1">
    <citation type="journal article" date="2020" name="Biotechnol. Biofuels">
        <title>New insights from the biogas microbiome by comprehensive genome-resolved metagenomics of nearly 1600 species originating from multiple anaerobic digesters.</title>
        <authorList>
            <person name="Campanaro S."/>
            <person name="Treu L."/>
            <person name="Rodriguez-R L.M."/>
            <person name="Kovalovszki A."/>
            <person name="Ziels R.M."/>
            <person name="Maus I."/>
            <person name="Zhu X."/>
            <person name="Kougias P.G."/>
            <person name="Basile A."/>
            <person name="Luo G."/>
            <person name="Schluter A."/>
            <person name="Konstantinidis K.T."/>
            <person name="Angelidaki I."/>
        </authorList>
    </citation>
    <scope>NUCLEOTIDE SEQUENCE [LARGE SCALE GENOMIC DNA]</scope>
    <source>
        <strain evidence="1">AS04akNAM_66</strain>
    </source>
</reference>
<protein>
    <submittedName>
        <fullName evidence="1">Uncharacterized protein</fullName>
    </submittedName>
</protein>
<organism evidence="1 2">
    <name type="scientific">Brucella intermedia</name>
    <dbReference type="NCBI Taxonomy" id="94625"/>
    <lineage>
        <taxon>Bacteria</taxon>
        <taxon>Pseudomonadati</taxon>
        <taxon>Pseudomonadota</taxon>
        <taxon>Alphaproteobacteria</taxon>
        <taxon>Hyphomicrobiales</taxon>
        <taxon>Brucellaceae</taxon>
        <taxon>Brucella/Ochrobactrum group</taxon>
        <taxon>Brucella</taxon>
    </lineage>
</organism>